<dbReference type="SUPFAM" id="SSF81383">
    <property type="entry name" value="F-box domain"/>
    <property type="match status" value="1"/>
</dbReference>
<keyword evidence="2" id="KW-1185">Reference proteome</keyword>
<evidence type="ECO:0008006" key="3">
    <source>
        <dbReference type="Google" id="ProtNLM"/>
    </source>
</evidence>
<proteinExistence type="predicted"/>
<dbReference type="InterPro" id="IPR036047">
    <property type="entry name" value="F-box-like_dom_sf"/>
</dbReference>
<gene>
    <name evidence="1" type="ORF">PENPOL_c003G05357</name>
</gene>
<name>A0A1V6NTG0_PENPO</name>
<dbReference type="AlphaFoldDB" id="A0A1V6NTG0"/>
<protein>
    <recommendedName>
        <fullName evidence="3">F-box domain-containing protein</fullName>
    </recommendedName>
</protein>
<dbReference type="EMBL" id="MDYM01000003">
    <property type="protein sequence ID" value="OQD67822.1"/>
    <property type="molecule type" value="Genomic_DNA"/>
</dbReference>
<dbReference type="OrthoDB" id="3800738at2759"/>
<evidence type="ECO:0000313" key="1">
    <source>
        <dbReference type="EMBL" id="OQD67822.1"/>
    </source>
</evidence>
<dbReference type="STRING" id="60169.A0A1V6NTG0"/>
<sequence length="286" mass="33169">MEILEAILLLVDEQTLLLAQRVSQSWYRCIKQSPAIQRALFYQPAYPTCPNDLIPRQNPLLAAKFPYWFPADDLASCRMTFGAGDLQDFLDLNEACLRPSASWRQMLVQQPPAMSLSWVDRRVSGELLCLCRWDFPLEAYNGLRMNVLYDLVVQASDEARQYFYFRICRGFYDTYSNLMVNAVSSEPSPHGFYENRYAGPLEAAIMKSDIVLDTWTADWILFEFKPEFANDTWTRELVQGLRLPMGDLKLDSVYERRRLRETNNWSLEEPIGCGSAPLPDEEDWDL</sequence>
<comment type="caution">
    <text evidence="1">The sequence shown here is derived from an EMBL/GenBank/DDBJ whole genome shotgun (WGS) entry which is preliminary data.</text>
</comment>
<reference evidence="2" key="1">
    <citation type="journal article" date="2017" name="Nat. Microbiol.">
        <title>Global analysis of biosynthetic gene clusters reveals vast potential of secondary metabolite production in Penicillium species.</title>
        <authorList>
            <person name="Nielsen J.C."/>
            <person name="Grijseels S."/>
            <person name="Prigent S."/>
            <person name="Ji B."/>
            <person name="Dainat J."/>
            <person name="Nielsen K.F."/>
            <person name="Frisvad J.C."/>
            <person name="Workman M."/>
            <person name="Nielsen J."/>
        </authorList>
    </citation>
    <scope>NUCLEOTIDE SEQUENCE [LARGE SCALE GENOMIC DNA]</scope>
    <source>
        <strain evidence="2">IBT 4502</strain>
    </source>
</reference>
<evidence type="ECO:0000313" key="2">
    <source>
        <dbReference type="Proteomes" id="UP000191408"/>
    </source>
</evidence>
<dbReference type="Proteomes" id="UP000191408">
    <property type="component" value="Unassembled WGS sequence"/>
</dbReference>
<accession>A0A1V6NTG0</accession>
<organism evidence="1 2">
    <name type="scientific">Penicillium polonicum</name>
    <dbReference type="NCBI Taxonomy" id="60169"/>
    <lineage>
        <taxon>Eukaryota</taxon>
        <taxon>Fungi</taxon>
        <taxon>Dikarya</taxon>
        <taxon>Ascomycota</taxon>
        <taxon>Pezizomycotina</taxon>
        <taxon>Eurotiomycetes</taxon>
        <taxon>Eurotiomycetidae</taxon>
        <taxon>Eurotiales</taxon>
        <taxon>Aspergillaceae</taxon>
        <taxon>Penicillium</taxon>
    </lineage>
</organism>